<dbReference type="Gene3D" id="2.40.160.20">
    <property type="match status" value="1"/>
</dbReference>
<dbReference type="EMBL" id="FNBA01000001">
    <property type="protein sequence ID" value="SDE39857.1"/>
    <property type="molecule type" value="Genomic_DNA"/>
</dbReference>
<organism evidence="1 2">
    <name type="scientific">Ulvibacter litoralis</name>
    <dbReference type="NCBI Taxonomy" id="227084"/>
    <lineage>
        <taxon>Bacteria</taxon>
        <taxon>Pseudomonadati</taxon>
        <taxon>Bacteroidota</taxon>
        <taxon>Flavobacteriia</taxon>
        <taxon>Flavobacteriales</taxon>
        <taxon>Flavobacteriaceae</taxon>
        <taxon>Ulvibacter</taxon>
    </lineage>
</organism>
<dbReference type="AlphaFoldDB" id="A0A1G7CKJ8"/>
<dbReference type="SUPFAM" id="SSF56925">
    <property type="entry name" value="OMPA-like"/>
    <property type="match status" value="1"/>
</dbReference>
<protein>
    <recommendedName>
        <fullName evidence="3">Outer membrane protein beta-barrel domain-containing protein</fullName>
    </recommendedName>
</protein>
<dbReference type="InterPro" id="IPR011250">
    <property type="entry name" value="OMP/PagP_B-barrel"/>
</dbReference>
<dbReference type="Proteomes" id="UP000199321">
    <property type="component" value="Unassembled WGS sequence"/>
</dbReference>
<gene>
    <name evidence="1" type="ORF">SAMN05421855_101434</name>
</gene>
<proteinExistence type="predicted"/>
<dbReference type="OrthoDB" id="945117at2"/>
<name>A0A1G7CKJ8_9FLAO</name>
<sequence length="194" mass="21468">MKRILVVTVFLIGAILNGFGQSQKNDLKLIISALPLFGSSDSFDSGINGIVLKPSIGYYISEKTSIDLNFSYASLNNLRVGNINSYYNSFAFIPSVRNNFVNKEKLRVFAEFGFGFGTIKYDADDSNFRTYQHEQLSGGISVLTIGIGGNYYFNDRFGLEVIIPYISSRNITSENKNSLYAGVGPTIGLTYKLN</sequence>
<dbReference type="STRING" id="227084.SAMN05421855_101434"/>
<keyword evidence="2" id="KW-1185">Reference proteome</keyword>
<evidence type="ECO:0008006" key="3">
    <source>
        <dbReference type="Google" id="ProtNLM"/>
    </source>
</evidence>
<dbReference type="RefSeq" id="WP_093139885.1">
    <property type="nucleotide sequence ID" value="NZ_BMWO01000001.1"/>
</dbReference>
<reference evidence="1 2" key="1">
    <citation type="submission" date="2016-10" db="EMBL/GenBank/DDBJ databases">
        <authorList>
            <person name="de Groot N.N."/>
        </authorList>
    </citation>
    <scope>NUCLEOTIDE SEQUENCE [LARGE SCALE GENOMIC DNA]</scope>
    <source>
        <strain evidence="1 2">DSM 16195</strain>
    </source>
</reference>
<accession>A0A1G7CKJ8</accession>
<evidence type="ECO:0000313" key="1">
    <source>
        <dbReference type="EMBL" id="SDE39857.1"/>
    </source>
</evidence>
<evidence type="ECO:0000313" key="2">
    <source>
        <dbReference type="Proteomes" id="UP000199321"/>
    </source>
</evidence>